<keyword evidence="2" id="KW-0378">Hydrolase</keyword>
<dbReference type="GO" id="GO:0030245">
    <property type="term" value="P:cellulose catabolic process"/>
    <property type="evidence" value="ECO:0007669"/>
    <property type="project" value="UniProtKB-KW"/>
</dbReference>
<accession>A0A6J6V6U6</accession>
<dbReference type="Gene3D" id="3.20.20.80">
    <property type="entry name" value="Glycosidases"/>
    <property type="match status" value="1"/>
</dbReference>
<evidence type="ECO:0000256" key="6">
    <source>
        <dbReference type="ARBA" id="ARBA00023326"/>
    </source>
</evidence>
<dbReference type="InterPro" id="IPR017736">
    <property type="entry name" value="Glyco_hydro_1_beta-glucosidase"/>
</dbReference>
<organism evidence="7">
    <name type="scientific">freshwater metagenome</name>
    <dbReference type="NCBI Taxonomy" id="449393"/>
    <lineage>
        <taxon>unclassified sequences</taxon>
        <taxon>metagenomes</taxon>
        <taxon>ecological metagenomes</taxon>
    </lineage>
</organism>
<dbReference type="PANTHER" id="PTHR10353:SF36">
    <property type="entry name" value="LP05116P"/>
    <property type="match status" value="1"/>
</dbReference>
<dbReference type="AlphaFoldDB" id="A0A6J6V6U6"/>
<dbReference type="FunFam" id="3.20.20.80:FF:000004">
    <property type="entry name" value="Beta-glucosidase 6-phospho-beta-glucosidase"/>
    <property type="match status" value="1"/>
</dbReference>
<protein>
    <submittedName>
        <fullName evidence="7">Unannotated protein</fullName>
    </submittedName>
</protein>
<dbReference type="GO" id="GO:0005829">
    <property type="term" value="C:cytosol"/>
    <property type="evidence" value="ECO:0007669"/>
    <property type="project" value="TreeGrafter"/>
</dbReference>
<evidence type="ECO:0000256" key="3">
    <source>
        <dbReference type="ARBA" id="ARBA00023001"/>
    </source>
</evidence>
<dbReference type="PRINTS" id="PR00131">
    <property type="entry name" value="GLHYDRLASE1"/>
</dbReference>
<evidence type="ECO:0000313" key="7">
    <source>
        <dbReference type="EMBL" id="CAB4767932.1"/>
    </source>
</evidence>
<gene>
    <name evidence="7" type="ORF">UFOPK2761_03211</name>
</gene>
<sequence length="482" mass="52171">MSTAPHATPRPPIALPVRLPDGARLELGTATASYQVEGATHEDGRGPSIWDTFTAREGTIRDGSDGAVACDSYHRFTEDADLVAGLGLDWYRFSVAWPRIVPEGRGRVEQRGLDYYDRLVDALLERGVKPTGTLYHWDLPQPLEDEGGWLERSTAEAFADYAEVVAARLGDRVGMWATHNEPWCAAYLGYAAGVHAPGRREGGRAHRAAFHLMLGHALAAERLRAQASAAGRGIDVGIVLNNAPIWAEHPGSPEVQGVADGVDAIRNRVWLGPLVDGAYDEGMLRVAPELADAELVREGDLARIQGSADWVGLNYYTPVRPGVPGTDAAARGDHPEGGAYPGVAPFELVVRQPITDIGWEIDATGLDELIRTTAERTGLPVLVMENGAACADTEVVDGTVQDTDRIDYLRDHLAAAERARAAGADLRAYVVWTLLDNFEWAEGYTKTFGIVHIDPATQARTPKASYHWLAEAVRERTTPPAS</sequence>
<keyword evidence="6" id="KW-0624">Polysaccharide degradation</keyword>
<evidence type="ECO:0000256" key="4">
    <source>
        <dbReference type="ARBA" id="ARBA00023277"/>
    </source>
</evidence>
<dbReference type="GO" id="GO:0008422">
    <property type="term" value="F:beta-glucosidase activity"/>
    <property type="evidence" value="ECO:0007669"/>
    <property type="project" value="InterPro"/>
</dbReference>
<dbReference type="InterPro" id="IPR017853">
    <property type="entry name" value="GH"/>
</dbReference>
<dbReference type="PANTHER" id="PTHR10353">
    <property type="entry name" value="GLYCOSYL HYDROLASE"/>
    <property type="match status" value="1"/>
</dbReference>
<evidence type="ECO:0000256" key="1">
    <source>
        <dbReference type="ARBA" id="ARBA00010838"/>
    </source>
</evidence>
<evidence type="ECO:0000256" key="2">
    <source>
        <dbReference type="ARBA" id="ARBA00022801"/>
    </source>
</evidence>
<dbReference type="Pfam" id="PF00232">
    <property type="entry name" value="Glyco_hydro_1"/>
    <property type="match status" value="1"/>
</dbReference>
<keyword evidence="4" id="KW-0119">Carbohydrate metabolism</keyword>
<evidence type="ECO:0000256" key="5">
    <source>
        <dbReference type="ARBA" id="ARBA00023295"/>
    </source>
</evidence>
<name>A0A6J6V6U6_9ZZZZ</name>
<dbReference type="SUPFAM" id="SSF51445">
    <property type="entry name" value="(Trans)glycosidases"/>
    <property type="match status" value="1"/>
</dbReference>
<comment type="similarity">
    <text evidence="1">Belongs to the glycosyl hydrolase 1 family.</text>
</comment>
<dbReference type="InterPro" id="IPR001360">
    <property type="entry name" value="Glyco_hydro_1"/>
</dbReference>
<dbReference type="EMBL" id="CAEZYQ010000040">
    <property type="protein sequence ID" value="CAB4767932.1"/>
    <property type="molecule type" value="Genomic_DNA"/>
</dbReference>
<dbReference type="NCBIfam" id="TIGR03356">
    <property type="entry name" value="BGL"/>
    <property type="match status" value="1"/>
</dbReference>
<keyword evidence="5" id="KW-0326">Glycosidase</keyword>
<keyword evidence="3" id="KW-0136">Cellulose degradation</keyword>
<reference evidence="7" key="1">
    <citation type="submission" date="2020-05" db="EMBL/GenBank/DDBJ databases">
        <authorList>
            <person name="Chiriac C."/>
            <person name="Salcher M."/>
            <person name="Ghai R."/>
            <person name="Kavagutti S V."/>
        </authorList>
    </citation>
    <scope>NUCLEOTIDE SEQUENCE</scope>
</reference>
<proteinExistence type="inferred from homology"/>